<dbReference type="PANTHER" id="PTHR11138:SF5">
    <property type="entry name" value="METHIONYL-TRNA FORMYLTRANSFERASE, MITOCHONDRIAL"/>
    <property type="match status" value="1"/>
</dbReference>
<reference evidence="3" key="1">
    <citation type="submission" date="2018-06" db="EMBL/GenBank/DDBJ databases">
        <authorList>
            <person name="Zhirakovskaya E."/>
        </authorList>
    </citation>
    <scope>NUCLEOTIDE SEQUENCE</scope>
</reference>
<dbReference type="EC" id="2.1.2.13" evidence="3"/>
<dbReference type="NCBIfam" id="NF005414">
    <property type="entry name" value="PRK06988.1"/>
    <property type="match status" value="1"/>
</dbReference>
<sequence length="315" mass="35222">MAVNAAVVFAYHNVGVRGLSVLLANNIDIRLLITHQDNPEENIWFESVAELAARNDIEVITPDDPNTPEVIEKIKACRPDWLFSFYYRHMLGMDILAQASRGAYNLHGSLLPKYRGRVPINWAILHGEQETGASLHKMEIKADAGPLIDQAKVAILLNDTAHDVFQKVVCASESILLRSIPALLAGQATETPLDLSAGSYFSGRRPEDGRIHWNKSAWDIHNLIRAVAPPYPGAFFDAQGTRIQILGSYYRNLPASGKSPRIYWENQRCWADCIDGKRLCLTRLAINGNEIDEAGFRQQFATTELPLTYEQEIAQ</sequence>
<dbReference type="Pfam" id="PF02911">
    <property type="entry name" value="Formyl_trans_C"/>
    <property type="match status" value="1"/>
</dbReference>
<feature type="domain" description="Formyl transferase C-terminal" evidence="2">
    <location>
        <begin position="206"/>
        <end position="282"/>
    </location>
</feature>
<dbReference type="Pfam" id="PF00551">
    <property type="entry name" value="Formyl_trans_N"/>
    <property type="match status" value="1"/>
</dbReference>
<accession>A0A3B1BQR3</accession>
<proteinExistence type="predicted"/>
<dbReference type="EMBL" id="UOFZ01000137">
    <property type="protein sequence ID" value="VAX13818.1"/>
    <property type="molecule type" value="Genomic_DNA"/>
</dbReference>
<evidence type="ECO:0000259" key="1">
    <source>
        <dbReference type="Pfam" id="PF00551"/>
    </source>
</evidence>
<dbReference type="GO" id="GO:0005829">
    <property type="term" value="C:cytosol"/>
    <property type="evidence" value="ECO:0007669"/>
    <property type="project" value="TreeGrafter"/>
</dbReference>
<dbReference type="Gene3D" id="3.40.50.12230">
    <property type="match status" value="1"/>
</dbReference>
<evidence type="ECO:0000313" key="3">
    <source>
        <dbReference type="EMBL" id="VAX13818.1"/>
    </source>
</evidence>
<dbReference type="InterPro" id="IPR005793">
    <property type="entry name" value="Formyl_trans_C"/>
</dbReference>
<protein>
    <submittedName>
        <fullName evidence="3">UDP-4-amino-4-deoxy-L-arabinose formyltransferase</fullName>
        <ecNumber evidence="3">2.1.2.13</ecNumber>
    </submittedName>
</protein>
<dbReference type="PANTHER" id="PTHR11138">
    <property type="entry name" value="METHIONYL-TRNA FORMYLTRANSFERASE"/>
    <property type="match status" value="1"/>
</dbReference>
<dbReference type="GO" id="GO:0099619">
    <property type="term" value="F:UDP-4-amino-4-deoxy-L-arabinose formyltransferase activity"/>
    <property type="evidence" value="ECO:0007669"/>
    <property type="project" value="UniProtKB-EC"/>
</dbReference>
<dbReference type="InterPro" id="IPR036477">
    <property type="entry name" value="Formyl_transf_N_sf"/>
</dbReference>
<organism evidence="3">
    <name type="scientific">hydrothermal vent metagenome</name>
    <dbReference type="NCBI Taxonomy" id="652676"/>
    <lineage>
        <taxon>unclassified sequences</taxon>
        <taxon>metagenomes</taxon>
        <taxon>ecological metagenomes</taxon>
    </lineage>
</organism>
<evidence type="ECO:0000259" key="2">
    <source>
        <dbReference type="Pfam" id="PF02911"/>
    </source>
</evidence>
<dbReference type="SUPFAM" id="SSF53328">
    <property type="entry name" value="Formyltransferase"/>
    <property type="match status" value="1"/>
</dbReference>
<name>A0A3B1BQR3_9ZZZZ</name>
<keyword evidence="3" id="KW-0808">Transferase</keyword>
<feature type="domain" description="Formyl transferase N-terminal" evidence="1">
    <location>
        <begin position="28"/>
        <end position="178"/>
    </location>
</feature>
<dbReference type="SUPFAM" id="SSF50486">
    <property type="entry name" value="FMT C-terminal domain-like"/>
    <property type="match status" value="1"/>
</dbReference>
<dbReference type="AlphaFoldDB" id="A0A3B1BQR3"/>
<gene>
    <name evidence="3" type="ORF">MNBD_GAMMA24-576</name>
</gene>
<dbReference type="InterPro" id="IPR002376">
    <property type="entry name" value="Formyl_transf_N"/>
</dbReference>
<dbReference type="InterPro" id="IPR011034">
    <property type="entry name" value="Formyl_transferase-like_C_sf"/>
</dbReference>
<dbReference type="GO" id="GO:0004479">
    <property type="term" value="F:methionyl-tRNA formyltransferase activity"/>
    <property type="evidence" value="ECO:0007669"/>
    <property type="project" value="TreeGrafter"/>
</dbReference>